<evidence type="ECO:0000313" key="2">
    <source>
        <dbReference type="EMBL" id="KAF9515899.1"/>
    </source>
</evidence>
<evidence type="ECO:0000313" key="3">
    <source>
        <dbReference type="Proteomes" id="UP000886523"/>
    </source>
</evidence>
<proteinExistence type="predicted"/>
<dbReference type="InterPro" id="IPR049588">
    <property type="entry name" value="DHX8_GH2-like"/>
</dbReference>
<keyword evidence="3" id="KW-1185">Reference proteome</keyword>
<feature type="compositionally biased region" description="Basic residues" evidence="1">
    <location>
        <begin position="76"/>
        <end position="89"/>
    </location>
</feature>
<evidence type="ECO:0000256" key="1">
    <source>
        <dbReference type="SAM" id="MobiDB-lite"/>
    </source>
</evidence>
<organism evidence="2 3">
    <name type="scientific">Hydnum rufescens UP504</name>
    <dbReference type="NCBI Taxonomy" id="1448309"/>
    <lineage>
        <taxon>Eukaryota</taxon>
        <taxon>Fungi</taxon>
        <taxon>Dikarya</taxon>
        <taxon>Basidiomycota</taxon>
        <taxon>Agaricomycotina</taxon>
        <taxon>Agaricomycetes</taxon>
        <taxon>Cantharellales</taxon>
        <taxon>Hydnaceae</taxon>
        <taxon>Hydnum</taxon>
    </lineage>
</organism>
<feature type="region of interest" description="Disordered" evidence="1">
    <location>
        <begin position="76"/>
        <end position="207"/>
    </location>
</feature>
<gene>
    <name evidence="2" type="ORF">BS47DRAFT_728494</name>
</gene>
<dbReference type="EMBL" id="MU128945">
    <property type="protein sequence ID" value="KAF9515899.1"/>
    <property type="molecule type" value="Genomic_DNA"/>
</dbReference>
<accession>A0A9P6B1E3</accession>
<name>A0A9P6B1E3_9AGAM</name>
<protein>
    <submittedName>
        <fullName evidence="2">Uncharacterized protein</fullName>
    </submittedName>
</protein>
<reference evidence="2" key="1">
    <citation type="journal article" date="2020" name="Nat. Commun.">
        <title>Large-scale genome sequencing of mycorrhizal fungi provides insights into the early evolution of symbiotic traits.</title>
        <authorList>
            <person name="Miyauchi S."/>
            <person name="Kiss E."/>
            <person name="Kuo A."/>
            <person name="Drula E."/>
            <person name="Kohler A."/>
            <person name="Sanchez-Garcia M."/>
            <person name="Morin E."/>
            <person name="Andreopoulos B."/>
            <person name="Barry K.W."/>
            <person name="Bonito G."/>
            <person name="Buee M."/>
            <person name="Carver A."/>
            <person name="Chen C."/>
            <person name="Cichocki N."/>
            <person name="Clum A."/>
            <person name="Culley D."/>
            <person name="Crous P.W."/>
            <person name="Fauchery L."/>
            <person name="Girlanda M."/>
            <person name="Hayes R.D."/>
            <person name="Keri Z."/>
            <person name="LaButti K."/>
            <person name="Lipzen A."/>
            <person name="Lombard V."/>
            <person name="Magnuson J."/>
            <person name="Maillard F."/>
            <person name="Murat C."/>
            <person name="Nolan M."/>
            <person name="Ohm R.A."/>
            <person name="Pangilinan J."/>
            <person name="Pereira M.F."/>
            <person name="Perotto S."/>
            <person name="Peter M."/>
            <person name="Pfister S."/>
            <person name="Riley R."/>
            <person name="Sitrit Y."/>
            <person name="Stielow J.B."/>
            <person name="Szollosi G."/>
            <person name="Zifcakova L."/>
            <person name="Stursova M."/>
            <person name="Spatafora J.W."/>
            <person name="Tedersoo L."/>
            <person name="Vaario L.M."/>
            <person name="Yamada A."/>
            <person name="Yan M."/>
            <person name="Wang P."/>
            <person name="Xu J."/>
            <person name="Bruns T."/>
            <person name="Baldrian P."/>
            <person name="Vilgalys R."/>
            <person name="Dunand C."/>
            <person name="Henrissat B."/>
            <person name="Grigoriev I.V."/>
            <person name="Hibbett D."/>
            <person name="Nagy L.G."/>
            <person name="Martin F.M."/>
        </authorList>
    </citation>
    <scope>NUCLEOTIDE SEQUENCE</scope>
    <source>
        <strain evidence="2">UP504</strain>
    </source>
</reference>
<dbReference type="CDD" id="cd21691">
    <property type="entry name" value="GH2-like_DHX8"/>
    <property type="match status" value="1"/>
</dbReference>
<sequence>MDDLYNLELLSTVNKITQEILNHTGVNDKTLAEFVIALHDQSKTLAEFKQKLHDVGADFPDSFVENMDRLILMQHPKHKKRTAAKKSKKPVKEDDSTDNVLSEKERKGRMFPALAVPDTEWKSSDQFDDGKKDATAKEAEDLMAQLANVGNRRDRARPSAGDFLPEERSPKRRRRDSPSPPRRSSRYRSPSPHRGRNGYGDDSRGDT</sequence>
<dbReference type="OrthoDB" id="10253254at2759"/>
<comment type="caution">
    <text evidence="2">The sequence shown here is derived from an EMBL/GenBank/DDBJ whole genome shotgun (WGS) entry which is preliminary data.</text>
</comment>
<feature type="compositionally biased region" description="Basic and acidic residues" evidence="1">
    <location>
        <begin position="119"/>
        <end position="140"/>
    </location>
</feature>
<feature type="compositionally biased region" description="Basic residues" evidence="1">
    <location>
        <begin position="183"/>
        <end position="196"/>
    </location>
</feature>
<dbReference type="Proteomes" id="UP000886523">
    <property type="component" value="Unassembled WGS sequence"/>
</dbReference>
<dbReference type="AlphaFoldDB" id="A0A9P6B1E3"/>